<evidence type="ECO:0000256" key="1">
    <source>
        <dbReference type="ARBA" id="ARBA00022679"/>
    </source>
</evidence>
<dbReference type="PROSITE" id="PS51831">
    <property type="entry name" value="HD"/>
    <property type="match status" value="1"/>
</dbReference>
<dbReference type="Gene3D" id="1.10.3090.10">
    <property type="entry name" value="cca-adding enzyme, domain 2"/>
    <property type="match status" value="1"/>
</dbReference>
<dbReference type="InterPro" id="IPR006674">
    <property type="entry name" value="HD_domain"/>
</dbReference>
<dbReference type="NCBIfam" id="NF001265">
    <property type="entry name" value="PRK00227.1"/>
    <property type="match status" value="1"/>
</dbReference>
<feature type="domain" description="HD" evidence="6">
    <location>
        <begin position="391"/>
        <end position="488"/>
    </location>
</feature>
<dbReference type="GO" id="GO:0008773">
    <property type="term" value="F:[protein-PII] uridylyltransferase activity"/>
    <property type="evidence" value="ECO:0007669"/>
    <property type="project" value="UniProtKB-EC"/>
</dbReference>
<dbReference type="InterPro" id="IPR002934">
    <property type="entry name" value="Polymerase_NTP_transf_dom"/>
</dbReference>
<accession>A0A3M0GTD0</accession>
<dbReference type="SUPFAM" id="SSF81301">
    <property type="entry name" value="Nucleotidyltransferase"/>
    <property type="match status" value="1"/>
</dbReference>
<dbReference type="InterPro" id="IPR013546">
    <property type="entry name" value="PII_UdlTrfase/GS_AdlTrfase"/>
</dbReference>
<dbReference type="Pfam" id="PF01966">
    <property type="entry name" value="HD"/>
    <property type="match status" value="1"/>
</dbReference>
<dbReference type="Pfam" id="PF08335">
    <property type="entry name" value="GlnD_UR_UTase"/>
    <property type="match status" value="1"/>
</dbReference>
<dbReference type="PANTHER" id="PTHR47320:SF1">
    <property type="entry name" value="BIFUNCTIONAL URIDYLYLTRANSFERASE_URIDYLYL-REMOVING ENZYME"/>
    <property type="match status" value="1"/>
</dbReference>
<keyword evidence="2 7" id="KW-0548">Nucleotidyltransferase</keyword>
<dbReference type="RefSeq" id="WP_121927320.1">
    <property type="nucleotide sequence ID" value="NZ_CP068292.1"/>
</dbReference>
<reference evidence="7 8" key="1">
    <citation type="submission" date="2018-10" db="EMBL/GenBank/DDBJ databases">
        <title>Corynebacterium macginleyi genome sequencing and assembly of the type strain and two clinical samples.</title>
        <authorList>
            <person name="Bernier A.-M."/>
            <person name="Bernard K."/>
        </authorList>
    </citation>
    <scope>NUCLEOTIDE SEQUENCE [LARGE SCALE GENOMIC DNA]</scope>
    <source>
        <strain evidence="7 8">NML 120205</strain>
    </source>
</reference>
<protein>
    <submittedName>
        <fullName evidence="7">[protein-PII] uridylyltransferase</fullName>
        <ecNumber evidence="7">2.7.7.59</ecNumber>
    </submittedName>
</protein>
<dbReference type="InterPro" id="IPR043519">
    <property type="entry name" value="NT_sf"/>
</dbReference>
<proteinExistence type="predicted"/>
<keyword evidence="4" id="KW-0460">Magnesium</keyword>
<dbReference type="Pfam" id="PF01909">
    <property type="entry name" value="NTP_transf_2"/>
    <property type="match status" value="1"/>
</dbReference>
<dbReference type="InterPro" id="IPR003607">
    <property type="entry name" value="HD/PDEase_dom"/>
</dbReference>
<dbReference type="SMART" id="SM00471">
    <property type="entry name" value="HDc"/>
    <property type="match status" value="1"/>
</dbReference>
<evidence type="ECO:0000313" key="8">
    <source>
        <dbReference type="Proteomes" id="UP000270649"/>
    </source>
</evidence>
<dbReference type="Proteomes" id="UP000270649">
    <property type="component" value="Unassembled WGS sequence"/>
</dbReference>
<dbReference type="PANTHER" id="PTHR47320">
    <property type="entry name" value="BIFUNCTIONAL URIDYLYLTRANSFERASE/URIDYLYL-REMOVING ENZYME"/>
    <property type="match status" value="1"/>
</dbReference>
<keyword evidence="5" id="KW-0511">Multifunctional enzyme</keyword>
<keyword evidence="3" id="KW-0378">Hydrolase</keyword>
<name>A0A3M0GTD0_9CORY</name>
<sequence length="710" mass="78186">MVAASALRSEAYAVAVRVLKALDLPPHTALAATGSLARQEMTPYSDLDVILIIPENNEPDSGLLEDLWYPVWDAKYRLDFALRTPQECAEIALEDTSAGLAQLDLTYIAGEKPLVDEARQRLLHAWRRQLQRGFNSFVDNAIARWNRSGAVATMTNPDLKNGRGGLRDIQLLRALALGNLCDLPALDEQRRLLLDVRTLLHVKARRHRDILDPDFAADVADELGFSSRYELTAALVTAASAIDDAVERSLATARGILGSRGGGVHRGRGRVRRPLDVDVVADGAVISLPRTFNCEDPWLLTRVAAAAARTGYSVSMATWRALQELPPPPQRWPRAAVDDFFAILSSPDNTPRVIAELDRYGLWERLVPEWNHVRGLLPRERTHLHSVDYHLIATVTRCAEVRTSVARPDLLLLAALYHDLGKGYDRPHAQVGAELVAQQAARMRFNLADISRVQTVVAEHTTLARLAASMDPSSDSARDALLDACQYDQLTISLLVTLSKADALSTGPGMWSTRTAQAQALIVARALEANKPRIVTRPLVHVPREDYGVGLVVDWQEEVATVSWSGSNKAEFKRIFALIAALGWTIVRANCVRGGAGDYQAEFDIRTVQKNLTEAAEPDRFIQSYNSRTYTEFPAIAGEPTTAAFNVGGILEIRTVERIGALGYLVEALPEFMWLRHEILGATMIVHVFFGALVSRAQVVGNVTRALARD</sequence>
<dbReference type="CDD" id="cd00077">
    <property type="entry name" value="HDc"/>
    <property type="match status" value="1"/>
</dbReference>
<gene>
    <name evidence="7" type="ORF">D9543_00290</name>
</gene>
<evidence type="ECO:0000256" key="4">
    <source>
        <dbReference type="ARBA" id="ARBA00022842"/>
    </source>
</evidence>
<dbReference type="AlphaFoldDB" id="A0A3M0GTD0"/>
<keyword evidence="1 7" id="KW-0808">Transferase</keyword>
<evidence type="ECO:0000313" key="7">
    <source>
        <dbReference type="EMBL" id="RMB64499.1"/>
    </source>
</evidence>
<evidence type="ECO:0000256" key="5">
    <source>
        <dbReference type="ARBA" id="ARBA00023268"/>
    </source>
</evidence>
<dbReference type="InterPro" id="IPR010043">
    <property type="entry name" value="UTase/UR"/>
</dbReference>
<dbReference type="EC" id="2.7.7.59" evidence="7"/>
<dbReference type="GO" id="GO:0016787">
    <property type="term" value="F:hydrolase activity"/>
    <property type="evidence" value="ECO:0007669"/>
    <property type="project" value="UniProtKB-KW"/>
</dbReference>
<evidence type="ECO:0000256" key="3">
    <source>
        <dbReference type="ARBA" id="ARBA00022801"/>
    </source>
</evidence>
<dbReference type="SUPFAM" id="SSF109604">
    <property type="entry name" value="HD-domain/PDEase-like"/>
    <property type="match status" value="1"/>
</dbReference>
<evidence type="ECO:0000259" key="6">
    <source>
        <dbReference type="PROSITE" id="PS51831"/>
    </source>
</evidence>
<evidence type="ECO:0000256" key="2">
    <source>
        <dbReference type="ARBA" id="ARBA00022695"/>
    </source>
</evidence>
<comment type="caution">
    <text evidence="7">The sequence shown here is derived from an EMBL/GenBank/DDBJ whole genome shotgun (WGS) entry which is preliminary data.</text>
</comment>
<dbReference type="EMBL" id="REGC01000001">
    <property type="protein sequence ID" value="RMB64499.1"/>
    <property type="molecule type" value="Genomic_DNA"/>
</dbReference>
<organism evidence="7 8">
    <name type="scientific">Corynebacterium macginleyi</name>
    <dbReference type="NCBI Taxonomy" id="38290"/>
    <lineage>
        <taxon>Bacteria</taxon>
        <taxon>Bacillati</taxon>
        <taxon>Actinomycetota</taxon>
        <taxon>Actinomycetes</taxon>
        <taxon>Mycobacteriales</taxon>
        <taxon>Corynebacteriaceae</taxon>
        <taxon>Corynebacterium</taxon>
    </lineage>
</organism>